<dbReference type="AlphaFoldDB" id="A0A6S7CHH0"/>
<keyword evidence="2" id="KW-1185">Reference proteome</keyword>
<name>A0A6S7CHH0_9BURK</name>
<accession>A0A6S7CHH0</accession>
<protein>
    <submittedName>
        <fullName evidence="1">Uncharacterized protein</fullName>
    </submittedName>
</protein>
<dbReference type="EMBL" id="CADIKK010000077">
    <property type="protein sequence ID" value="CAB3809588.1"/>
    <property type="molecule type" value="Genomic_DNA"/>
</dbReference>
<dbReference type="Pfam" id="PF20242">
    <property type="entry name" value="Emfourin"/>
    <property type="match status" value="1"/>
</dbReference>
<sequence>MHAELTIDGGLAGNFPGLAAPIVLDGKDLSPDQKAEFLRLVSAARAETHPARDSAAKPIPDGRKYRLSIAMDHDDIKLRAADPTVPPAFAALKNFVVQHGHR</sequence>
<dbReference type="InterPro" id="IPR049457">
    <property type="entry name" value="Emfourin"/>
</dbReference>
<gene>
    <name evidence="1" type="ORF">LMG28614_07076</name>
</gene>
<evidence type="ECO:0000313" key="2">
    <source>
        <dbReference type="Proteomes" id="UP000494365"/>
    </source>
</evidence>
<proteinExistence type="predicted"/>
<dbReference type="RefSeq" id="WP_175153898.1">
    <property type="nucleotide sequence ID" value="NZ_CADIKK010000077.1"/>
</dbReference>
<evidence type="ECO:0000313" key="1">
    <source>
        <dbReference type="EMBL" id="CAB3809588.1"/>
    </source>
</evidence>
<dbReference type="Proteomes" id="UP000494365">
    <property type="component" value="Unassembled WGS sequence"/>
</dbReference>
<organism evidence="1 2">
    <name type="scientific">Paraburkholderia ultramafica</name>
    <dbReference type="NCBI Taxonomy" id="1544867"/>
    <lineage>
        <taxon>Bacteria</taxon>
        <taxon>Pseudomonadati</taxon>
        <taxon>Pseudomonadota</taxon>
        <taxon>Betaproteobacteria</taxon>
        <taxon>Burkholderiales</taxon>
        <taxon>Burkholderiaceae</taxon>
        <taxon>Paraburkholderia</taxon>
    </lineage>
</organism>
<reference evidence="1 2" key="1">
    <citation type="submission" date="2020-04" db="EMBL/GenBank/DDBJ databases">
        <authorList>
            <person name="De Canck E."/>
        </authorList>
    </citation>
    <scope>NUCLEOTIDE SEQUENCE [LARGE SCALE GENOMIC DNA]</scope>
    <source>
        <strain evidence="1 2">LMG 28614</strain>
    </source>
</reference>